<reference evidence="1 2" key="1">
    <citation type="submission" date="2015-09" db="EMBL/GenBank/DDBJ databases">
        <title>Draft genome of the parasitic nematode Teladorsagia circumcincta isolate WARC Sus (inbred).</title>
        <authorList>
            <person name="Mitreva M."/>
        </authorList>
    </citation>
    <scope>NUCLEOTIDE SEQUENCE [LARGE SCALE GENOMIC DNA]</scope>
    <source>
        <strain evidence="1 2">S</strain>
    </source>
</reference>
<dbReference type="AlphaFoldDB" id="A0A2G9TM25"/>
<keyword evidence="2" id="KW-1185">Reference proteome</keyword>
<proteinExistence type="predicted"/>
<accession>A0A2G9TM25</accession>
<name>A0A2G9TM25_TELCI</name>
<organism evidence="1 2">
    <name type="scientific">Teladorsagia circumcincta</name>
    <name type="common">Brown stomach worm</name>
    <name type="synonym">Ostertagia circumcincta</name>
    <dbReference type="NCBI Taxonomy" id="45464"/>
    <lineage>
        <taxon>Eukaryota</taxon>
        <taxon>Metazoa</taxon>
        <taxon>Ecdysozoa</taxon>
        <taxon>Nematoda</taxon>
        <taxon>Chromadorea</taxon>
        <taxon>Rhabditida</taxon>
        <taxon>Rhabditina</taxon>
        <taxon>Rhabditomorpha</taxon>
        <taxon>Strongyloidea</taxon>
        <taxon>Trichostrongylidae</taxon>
        <taxon>Teladorsagia</taxon>
    </lineage>
</organism>
<evidence type="ECO:0000313" key="2">
    <source>
        <dbReference type="Proteomes" id="UP000230423"/>
    </source>
</evidence>
<sequence length="72" mass="8421">MRLFPLFLYTKIEAVHVFLVDAILVCEQIAEVGYLQKQEYEFSSLFAQFSHFLGNCNRNPILILFLHDSPEL</sequence>
<evidence type="ECO:0000313" key="1">
    <source>
        <dbReference type="EMBL" id="PIO59026.1"/>
    </source>
</evidence>
<protein>
    <submittedName>
        <fullName evidence="1">Uncharacterized protein</fullName>
    </submittedName>
</protein>
<gene>
    <name evidence="1" type="ORF">TELCIR_19523</name>
</gene>
<dbReference type="EMBL" id="KZ359060">
    <property type="protein sequence ID" value="PIO59026.1"/>
    <property type="molecule type" value="Genomic_DNA"/>
</dbReference>
<dbReference type="Proteomes" id="UP000230423">
    <property type="component" value="Unassembled WGS sequence"/>
</dbReference>